<dbReference type="CDD" id="cd16913">
    <property type="entry name" value="YkuD_like"/>
    <property type="match status" value="1"/>
</dbReference>
<evidence type="ECO:0000256" key="4">
    <source>
        <dbReference type="ARBA" id="ARBA00022960"/>
    </source>
</evidence>
<keyword evidence="6 7" id="KW-0961">Cell wall biogenesis/degradation</keyword>
<evidence type="ECO:0000256" key="7">
    <source>
        <dbReference type="PROSITE-ProRule" id="PRU01373"/>
    </source>
</evidence>
<evidence type="ECO:0000256" key="5">
    <source>
        <dbReference type="ARBA" id="ARBA00022984"/>
    </source>
</evidence>
<dbReference type="GO" id="GO:0004180">
    <property type="term" value="F:carboxypeptidase activity"/>
    <property type="evidence" value="ECO:0007669"/>
    <property type="project" value="UniProtKB-ARBA"/>
</dbReference>
<dbReference type="GO" id="GO:0009252">
    <property type="term" value="P:peptidoglycan biosynthetic process"/>
    <property type="evidence" value="ECO:0007669"/>
    <property type="project" value="UniProtKB-UniPathway"/>
</dbReference>
<dbReference type="PANTHER" id="PTHR36699">
    <property type="entry name" value="LD-TRANSPEPTIDASE"/>
    <property type="match status" value="1"/>
</dbReference>
<name>A0A2N7TNF5_9GAMM</name>
<proteinExistence type="inferred from homology"/>
<gene>
    <name evidence="10" type="ORF">C1H66_09815</name>
</gene>
<comment type="caution">
    <text evidence="10">The sequence shown here is derived from an EMBL/GenBank/DDBJ whole genome shotgun (WGS) entry which is preliminary data.</text>
</comment>
<dbReference type="Proteomes" id="UP000235346">
    <property type="component" value="Unassembled WGS sequence"/>
</dbReference>
<dbReference type="GO" id="GO:0016740">
    <property type="term" value="F:transferase activity"/>
    <property type="evidence" value="ECO:0007669"/>
    <property type="project" value="UniProtKB-KW"/>
</dbReference>
<accession>A0A2N7TNF5</accession>
<feature type="chain" id="PRO_5014730863" description="L,D-TPase catalytic domain-containing protein" evidence="8">
    <location>
        <begin position="23"/>
        <end position="218"/>
    </location>
</feature>
<feature type="active site" description="Proton donor/acceptor" evidence="7">
    <location>
        <position position="175"/>
    </location>
</feature>
<dbReference type="AlphaFoldDB" id="A0A2N7TNF5"/>
<dbReference type="Pfam" id="PF03734">
    <property type="entry name" value="YkuD"/>
    <property type="match status" value="1"/>
</dbReference>
<comment type="pathway">
    <text evidence="1 7">Cell wall biogenesis; peptidoglycan biosynthesis.</text>
</comment>
<dbReference type="GO" id="GO:0008360">
    <property type="term" value="P:regulation of cell shape"/>
    <property type="evidence" value="ECO:0007669"/>
    <property type="project" value="UniProtKB-UniRule"/>
</dbReference>
<evidence type="ECO:0000313" key="10">
    <source>
        <dbReference type="EMBL" id="PMR69731.1"/>
    </source>
</evidence>
<organism evidence="10 11">
    <name type="scientific">Halomonas heilongjiangensis</name>
    <dbReference type="NCBI Taxonomy" id="1387883"/>
    <lineage>
        <taxon>Bacteria</taxon>
        <taxon>Pseudomonadati</taxon>
        <taxon>Pseudomonadota</taxon>
        <taxon>Gammaproteobacteria</taxon>
        <taxon>Oceanospirillales</taxon>
        <taxon>Halomonadaceae</taxon>
        <taxon>Halomonas</taxon>
    </lineage>
</organism>
<dbReference type="PROSITE" id="PS52029">
    <property type="entry name" value="LD_TPASE"/>
    <property type="match status" value="1"/>
</dbReference>
<evidence type="ECO:0000256" key="1">
    <source>
        <dbReference type="ARBA" id="ARBA00004752"/>
    </source>
</evidence>
<sequence length="218" mass="24468">MPKSLSVVLTATLLLIATSTQAGLHGHAPWVASVTTATERSGSLWSELAAIEFPAVAPEEVWVRIDLKRRELALFQGEQRILTIPYLAFGTAGANRIRLQGSRQTPIGDFRIDRINRQSRFRLFFGIDYPTPEIAHEAWQSGILSDQDYHDYRSYRRRNGRTPAHTPLGGHIGIHGLGNRPASLHQIRDWTEGCIAVTNTEIQMLERWLDVGTLVVIH</sequence>
<feature type="signal peptide" evidence="8">
    <location>
        <begin position="1"/>
        <end position="22"/>
    </location>
</feature>
<reference evidence="10 11" key="1">
    <citation type="submission" date="2018-01" db="EMBL/GenBank/DDBJ databases">
        <title>Halomonas endophytica sp. nov., isolated from storage liquid in the stems of Populus euphratica.</title>
        <authorList>
            <person name="Chen C."/>
        </authorList>
    </citation>
    <scope>NUCLEOTIDE SEQUENCE [LARGE SCALE GENOMIC DNA]</scope>
    <source>
        <strain evidence="10 11">DSM 26881</strain>
    </source>
</reference>
<keyword evidence="8" id="KW-0732">Signal</keyword>
<feature type="active site" description="Nucleophile" evidence="7">
    <location>
        <position position="194"/>
    </location>
</feature>
<evidence type="ECO:0000313" key="11">
    <source>
        <dbReference type="Proteomes" id="UP000235346"/>
    </source>
</evidence>
<dbReference type="SUPFAM" id="SSF141523">
    <property type="entry name" value="L,D-transpeptidase catalytic domain-like"/>
    <property type="match status" value="1"/>
</dbReference>
<evidence type="ECO:0000256" key="3">
    <source>
        <dbReference type="ARBA" id="ARBA00022679"/>
    </source>
</evidence>
<dbReference type="UniPathway" id="UPA00219"/>
<dbReference type="PANTHER" id="PTHR36699:SF1">
    <property type="entry name" value="L,D-TRANSPEPTIDASE YAFK-RELATED"/>
    <property type="match status" value="1"/>
</dbReference>
<keyword evidence="11" id="KW-1185">Reference proteome</keyword>
<evidence type="ECO:0000256" key="8">
    <source>
        <dbReference type="SAM" id="SignalP"/>
    </source>
</evidence>
<dbReference type="RefSeq" id="WP_102627709.1">
    <property type="nucleotide sequence ID" value="NZ_PDOH01000014.1"/>
</dbReference>
<dbReference type="InterPro" id="IPR038063">
    <property type="entry name" value="Transpep_catalytic_dom"/>
</dbReference>
<dbReference type="Gene3D" id="2.40.440.10">
    <property type="entry name" value="L,D-transpeptidase catalytic domain-like"/>
    <property type="match status" value="1"/>
</dbReference>
<keyword evidence="3" id="KW-0808">Transferase</keyword>
<dbReference type="OrthoDB" id="9809748at2"/>
<feature type="domain" description="L,D-TPase catalytic" evidence="9">
    <location>
        <begin position="61"/>
        <end position="218"/>
    </location>
</feature>
<dbReference type="EMBL" id="PNRE01000043">
    <property type="protein sequence ID" value="PMR69731.1"/>
    <property type="molecule type" value="Genomic_DNA"/>
</dbReference>
<evidence type="ECO:0000256" key="6">
    <source>
        <dbReference type="ARBA" id="ARBA00023316"/>
    </source>
</evidence>
<evidence type="ECO:0000259" key="9">
    <source>
        <dbReference type="PROSITE" id="PS52029"/>
    </source>
</evidence>
<dbReference type="GO" id="GO:0071555">
    <property type="term" value="P:cell wall organization"/>
    <property type="evidence" value="ECO:0007669"/>
    <property type="project" value="UniProtKB-UniRule"/>
</dbReference>
<evidence type="ECO:0000256" key="2">
    <source>
        <dbReference type="ARBA" id="ARBA00005992"/>
    </source>
</evidence>
<dbReference type="InterPro" id="IPR005490">
    <property type="entry name" value="LD_TPept_cat_dom"/>
</dbReference>
<keyword evidence="4 7" id="KW-0133">Cell shape</keyword>
<comment type="similarity">
    <text evidence="2">Belongs to the YkuD family.</text>
</comment>
<keyword evidence="5 7" id="KW-0573">Peptidoglycan synthesis</keyword>
<protein>
    <recommendedName>
        <fullName evidence="9">L,D-TPase catalytic domain-containing protein</fullName>
    </recommendedName>
</protein>